<feature type="transmembrane region" description="Helical" evidence="1">
    <location>
        <begin position="7"/>
        <end position="27"/>
    </location>
</feature>
<sequence>MTKFETIIIIIIIIVVIIVVVVVVVIYEIQFRLSLFNVQVLIISTSPFAVPVSTK</sequence>
<accession>A0A0L8HIW0</accession>
<evidence type="ECO:0000313" key="2">
    <source>
        <dbReference type="EMBL" id="KOF89156.1"/>
    </source>
</evidence>
<keyword evidence="1" id="KW-0472">Membrane</keyword>
<reference evidence="2" key="1">
    <citation type="submission" date="2015-07" db="EMBL/GenBank/DDBJ databases">
        <title>MeaNS - Measles Nucleotide Surveillance Program.</title>
        <authorList>
            <person name="Tran T."/>
            <person name="Druce J."/>
        </authorList>
    </citation>
    <scope>NUCLEOTIDE SEQUENCE</scope>
    <source>
        <strain evidence="2">UCB-OBI-ISO-001</strain>
        <tissue evidence="2">Gonad</tissue>
    </source>
</reference>
<dbReference type="AlphaFoldDB" id="A0A0L8HIW0"/>
<keyword evidence="1" id="KW-1133">Transmembrane helix</keyword>
<dbReference type="EMBL" id="KQ418038">
    <property type="protein sequence ID" value="KOF89156.1"/>
    <property type="molecule type" value="Genomic_DNA"/>
</dbReference>
<organism evidence="2">
    <name type="scientific">Octopus bimaculoides</name>
    <name type="common">California two-spotted octopus</name>
    <dbReference type="NCBI Taxonomy" id="37653"/>
    <lineage>
        <taxon>Eukaryota</taxon>
        <taxon>Metazoa</taxon>
        <taxon>Spiralia</taxon>
        <taxon>Lophotrochozoa</taxon>
        <taxon>Mollusca</taxon>
        <taxon>Cephalopoda</taxon>
        <taxon>Coleoidea</taxon>
        <taxon>Octopodiformes</taxon>
        <taxon>Octopoda</taxon>
        <taxon>Incirrata</taxon>
        <taxon>Octopodidae</taxon>
        <taxon>Octopus</taxon>
    </lineage>
</organism>
<gene>
    <name evidence="2" type="ORF">OCBIM_22013576mg</name>
</gene>
<evidence type="ECO:0000256" key="1">
    <source>
        <dbReference type="SAM" id="Phobius"/>
    </source>
</evidence>
<proteinExistence type="predicted"/>
<name>A0A0L8HIW0_OCTBM</name>
<protein>
    <submittedName>
        <fullName evidence="2">Uncharacterized protein</fullName>
    </submittedName>
</protein>
<keyword evidence="1" id="KW-0812">Transmembrane</keyword>